<feature type="transmembrane region" description="Helical" evidence="9">
    <location>
        <begin position="30"/>
        <end position="53"/>
    </location>
</feature>
<keyword evidence="7 9" id="KW-1133">Transmembrane helix</keyword>
<sequence length="257" mass="27010">MVLKAFLLGCIAFLGKCDLATGTNQLQRPIILGPLVGLVLGDFEAGITIGATLELAFLGSYSVGAFIPPNVIVGGVLGTAFAIVTGKGPAVAFTMAFPIALLAVAIDNVFFSLVRPLLARMADSFAEKGNVHMVSVIHMCTGFLTCTVLFLMVFLGFSVGSDAMKAFVNAIPEVITNGLTIATGLLPGIGFAMLAQMIMNKKVVPFFFLGFVLSAYFKLPVVGIAILGIIIIFAMLDFTGNKDQLATNIGEVDDDDF</sequence>
<reference evidence="10 11" key="1">
    <citation type="journal article" date="2015" name="Genome Announc.">
        <title>Expanding the biotechnology potential of lactobacilli through comparative genomics of 213 strains and associated genera.</title>
        <authorList>
            <person name="Sun Z."/>
            <person name="Harris H.M."/>
            <person name="McCann A."/>
            <person name="Guo C."/>
            <person name="Argimon S."/>
            <person name="Zhang W."/>
            <person name="Yang X."/>
            <person name="Jeffery I.B."/>
            <person name="Cooney J.C."/>
            <person name="Kagawa T.F."/>
            <person name="Liu W."/>
            <person name="Song Y."/>
            <person name="Salvetti E."/>
            <person name="Wrobel A."/>
            <person name="Rasinkangas P."/>
            <person name="Parkhill J."/>
            <person name="Rea M.C."/>
            <person name="O'Sullivan O."/>
            <person name="Ritari J."/>
            <person name="Douillard F.P."/>
            <person name="Paul Ross R."/>
            <person name="Yang R."/>
            <person name="Briner A.E."/>
            <person name="Felis G.E."/>
            <person name="de Vos W.M."/>
            <person name="Barrangou R."/>
            <person name="Klaenhammer T.R."/>
            <person name="Caufield P.W."/>
            <person name="Cui Y."/>
            <person name="Zhang H."/>
            <person name="O'Toole P.W."/>
        </authorList>
    </citation>
    <scope>NUCLEOTIDE SEQUENCE [LARGE SCALE GENOMIC DNA]</scope>
    <source>
        <strain evidence="10 11">DSM 20405</strain>
    </source>
</reference>
<feature type="transmembrane region" description="Helical" evidence="9">
    <location>
        <begin position="135"/>
        <end position="155"/>
    </location>
</feature>
<evidence type="ECO:0000256" key="3">
    <source>
        <dbReference type="ARBA" id="ARBA00022475"/>
    </source>
</evidence>
<dbReference type="PATRIC" id="fig|1410657.5.peg.1637"/>
<keyword evidence="4" id="KW-0762">Sugar transport</keyword>
<dbReference type="AlphaFoldDB" id="A0A0R2H4N2"/>
<dbReference type="PROSITE" id="PS51106">
    <property type="entry name" value="PTS_EIIC_TYPE_4"/>
    <property type="match status" value="1"/>
</dbReference>
<dbReference type="RefSeq" id="WP_031589824.1">
    <property type="nucleotide sequence ID" value="NZ_JNKN01000050.1"/>
</dbReference>
<feature type="transmembrane region" description="Helical" evidence="9">
    <location>
        <begin position="175"/>
        <end position="194"/>
    </location>
</feature>
<evidence type="ECO:0000256" key="8">
    <source>
        <dbReference type="ARBA" id="ARBA00023136"/>
    </source>
</evidence>
<comment type="caution">
    <text evidence="10">The sequence shown here is derived from an EMBL/GenBank/DDBJ whole genome shotgun (WGS) entry which is preliminary data.</text>
</comment>
<evidence type="ECO:0000256" key="1">
    <source>
        <dbReference type="ARBA" id="ARBA00004651"/>
    </source>
</evidence>
<dbReference type="PANTHER" id="PTHR32502:SF8">
    <property type="entry name" value="N-ACETYLGALACTOSAMINE PERMEASE IIC COMPONENT 1"/>
    <property type="match status" value="1"/>
</dbReference>
<keyword evidence="2" id="KW-0813">Transport</keyword>
<dbReference type="Proteomes" id="UP000051841">
    <property type="component" value="Unassembled WGS sequence"/>
</dbReference>
<dbReference type="PANTHER" id="PTHR32502">
    <property type="entry name" value="N-ACETYLGALACTOSAMINE PERMEASE II COMPONENT-RELATED"/>
    <property type="match status" value="1"/>
</dbReference>
<dbReference type="EMBL" id="JQBL01000049">
    <property type="protein sequence ID" value="KRN47371.1"/>
    <property type="molecule type" value="Genomic_DNA"/>
</dbReference>
<dbReference type="Pfam" id="PF03609">
    <property type="entry name" value="EII-Sor"/>
    <property type="match status" value="1"/>
</dbReference>
<gene>
    <name evidence="10" type="ORF">IV49_GL001587</name>
</gene>
<keyword evidence="11" id="KW-1185">Reference proteome</keyword>
<dbReference type="InterPro" id="IPR004700">
    <property type="entry name" value="PTS_IIC_man"/>
</dbReference>
<organism evidence="10 11">
    <name type="scientific">Kandleria vitulina DSM 20405</name>
    <dbReference type="NCBI Taxonomy" id="1410657"/>
    <lineage>
        <taxon>Bacteria</taxon>
        <taxon>Bacillati</taxon>
        <taxon>Bacillota</taxon>
        <taxon>Erysipelotrichia</taxon>
        <taxon>Erysipelotrichales</taxon>
        <taxon>Coprobacillaceae</taxon>
        <taxon>Kandleria</taxon>
    </lineage>
</organism>
<evidence type="ECO:0000256" key="9">
    <source>
        <dbReference type="SAM" id="Phobius"/>
    </source>
</evidence>
<keyword evidence="3" id="KW-1003">Cell membrane</keyword>
<accession>A0A0R2H4N2</accession>
<dbReference type="GO" id="GO:0005886">
    <property type="term" value="C:plasma membrane"/>
    <property type="evidence" value="ECO:0007669"/>
    <property type="project" value="UniProtKB-SubCell"/>
</dbReference>
<keyword evidence="6 9" id="KW-0812">Transmembrane</keyword>
<evidence type="ECO:0000256" key="2">
    <source>
        <dbReference type="ARBA" id="ARBA00022448"/>
    </source>
</evidence>
<protein>
    <submittedName>
        <fullName evidence="10">Mannose-specific PTS system component IIC</fullName>
    </submittedName>
</protein>
<evidence type="ECO:0000256" key="7">
    <source>
        <dbReference type="ARBA" id="ARBA00022989"/>
    </source>
</evidence>
<dbReference type="GO" id="GO:0009401">
    <property type="term" value="P:phosphoenolpyruvate-dependent sugar phosphotransferase system"/>
    <property type="evidence" value="ECO:0007669"/>
    <property type="project" value="UniProtKB-KW"/>
</dbReference>
<evidence type="ECO:0000256" key="6">
    <source>
        <dbReference type="ARBA" id="ARBA00022692"/>
    </source>
</evidence>
<evidence type="ECO:0000256" key="4">
    <source>
        <dbReference type="ARBA" id="ARBA00022597"/>
    </source>
</evidence>
<keyword evidence="8 9" id="KW-0472">Membrane</keyword>
<evidence type="ECO:0000313" key="10">
    <source>
        <dbReference type="EMBL" id="KRN47371.1"/>
    </source>
</evidence>
<evidence type="ECO:0000313" key="11">
    <source>
        <dbReference type="Proteomes" id="UP000051841"/>
    </source>
</evidence>
<feature type="transmembrane region" description="Helical" evidence="9">
    <location>
        <begin position="206"/>
        <end position="236"/>
    </location>
</feature>
<proteinExistence type="predicted"/>
<keyword evidence="5" id="KW-0598">Phosphotransferase system</keyword>
<feature type="transmembrane region" description="Helical" evidence="9">
    <location>
        <begin position="90"/>
        <end position="114"/>
    </location>
</feature>
<evidence type="ECO:0000256" key="5">
    <source>
        <dbReference type="ARBA" id="ARBA00022683"/>
    </source>
</evidence>
<comment type="subcellular location">
    <subcellularLocation>
        <location evidence="1">Cell membrane</location>
        <topology evidence="1">Multi-pass membrane protein</topology>
    </subcellularLocation>
</comment>
<dbReference type="InterPro" id="IPR050303">
    <property type="entry name" value="GatZ_KbaZ_carbometab"/>
</dbReference>
<name>A0A0R2H4N2_9FIRM</name>
<feature type="transmembrane region" description="Helical" evidence="9">
    <location>
        <begin position="65"/>
        <end position="84"/>
    </location>
</feature>